<dbReference type="Proteomes" id="UP000030651">
    <property type="component" value="Unassembled WGS sequence"/>
</dbReference>
<proteinExistence type="predicted"/>
<protein>
    <submittedName>
        <fullName evidence="6">Uncharacterized protein</fullName>
    </submittedName>
</protein>
<feature type="transmembrane region" description="Helical" evidence="5">
    <location>
        <begin position="487"/>
        <end position="507"/>
    </location>
</feature>
<dbReference type="Gene3D" id="1.20.58.340">
    <property type="entry name" value="Magnesium transport protein CorA, transmembrane region"/>
    <property type="match status" value="1"/>
</dbReference>
<keyword evidence="3 5" id="KW-1133">Transmembrane helix</keyword>
<evidence type="ECO:0000256" key="2">
    <source>
        <dbReference type="ARBA" id="ARBA00022692"/>
    </source>
</evidence>
<dbReference type="RefSeq" id="XP_007832110.1">
    <property type="nucleotide sequence ID" value="XM_007833919.1"/>
</dbReference>
<dbReference type="eggNOG" id="ENOG502SJAG">
    <property type="taxonomic scope" value="Eukaryota"/>
</dbReference>
<comment type="subcellular location">
    <subcellularLocation>
        <location evidence="1">Membrane</location>
        <topology evidence="1">Multi-pass membrane protein</topology>
    </subcellularLocation>
</comment>
<dbReference type="InterPro" id="IPR002523">
    <property type="entry name" value="MgTranspt_CorA/ZnTranspt_ZntB"/>
</dbReference>
<evidence type="ECO:0000256" key="4">
    <source>
        <dbReference type="ARBA" id="ARBA00023136"/>
    </source>
</evidence>
<reference evidence="7" key="1">
    <citation type="journal article" date="2015" name="BMC Genomics">
        <title>Genomic and transcriptomic analysis of the endophytic fungus Pestalotiopsis fici reveals its lifestyle and high potential for synthesis of natural products.</title>
        <authorList>
            <person name="Wang X."/>
            <person name="Zhang X."/>
            <person name="Liu L."/>
            <person name="Xiang M."/>
            <person name="Wang W."/>
            <person name="Sun X."/>
            <person name="Che Y."/>
            <person name="Guo L."/>
            <person name="Liu G."/>
            <person name="Guo L."/>
            <person name="Wang C."/>
            <person name="Yin W.B."/>
            <person name="Stadler M."/>
            <person name="Zhang X."/>
            <person name="Liu X."/>
        </authorList>
    </citation>
    <scope>NUCLEOTIDE SEQUENCE [LARGE SCALE GENOMIC DNA]</scope>
    <source>
        <strain evidence="7">W106-1 / CGMCC3.15140</strain>
    </source>
</reference>
<dbReference type="SUPFAM" id="SSF144083">
    <property type="entry name" value="Magnesium transport protein CorA, transmembrane region"/>
    <property type="match status" value="1"/>
</dbReference>
<evidence type="ECO:0000256" key="1">
    <source>
        <dbReference type="ARBA" id="ARBA00004141"/>
    </source>
</evidence>
<dbReference type="Pfam" id="PF01544">
    <property type="entry name" value="CorA"/>
    <property type="match status" value="1"/>
</dbReference>
<dbReference type="GO" id="GO:0046873">
    <property type="term" value="F:metal ion transmembrane transporter activity"/>
    <property type="evidence" value="ECO:0007669"/>
    <property type="project" value="InterPro"/>
</dbReference>
<gene>
    <name evidence="6" type="ORF">PFICI_05338</name>
</gene>
<evidence type="ECO:0000256" key="3">
    <source>
        <dbReference type="ARBA" id="ARBA00022989"/>
    </source>
</evidence>
<accession>W3XDG7</accession>
<organism evidence="6 7">
    <name type="scientific">Pestalotiopsis fici (strain W106-1 / CGMCC3.15140)</name>
    <dbReference type="NCBI Taxonomy" id="1229662"/>
    <lineage>
        <taxon>Eukaryota</taxon>
        <taxon>Fungi</taxon>
        <taxon>Dikarya</taxon>
        <taxon>Ascomycota</taxon>
        <taxon>Pezizomycotina</taxon>
        <taxon>Sordariomycetes</taxon>
        <taxon>Xylariomycetidae</taxon>
        <taxon>Amphisphaeriales</taxon>
        <taxon>Sporocadaceae</taxon>
        <taxon>Pestalotiopsis</taxon>
    </lineage>
</organism>
<keyword evidence="4 5" id="KW-0472">Membrane</keyword>
<feature type="transmembrane region" description="Helical" evidence="5">
    <location>
        <begin position="519"/>
        <end position="537"/>
    </location>
</feature>
<keyword evidence="2 5" id="KW-0812">Transmembrane</keyword>
<sequence>MDKPPSDRDLDLTEKTTTPSAAITADAKSYAFSLGDRVKSFGSEPLHSIAYLKYLARYLTSPFSKQQHHHRQHVLQKQNIPHNPFVIVYELKPGERPVARPYSDPESFADFSQSGNNIIFLTGRPSAEWLNIIGSKYQLDPRIFHQHLGALFPGQKHCYAVPSLPSRSLQSLRLRIPTILFIGSQGRNLGIKGLELARDKCNGELRRAFRSFQDSAISEAGTSIIRNIDIYDGSNLVIEQEITAYVIRRGNDWSVLIWNDAGHEKGFGHIPVPPTEHFTPVATDLQFCPVFFENNLTETRSSDESQLKASSHTQQSSILLNRHYGATIDWTQSASISPLYILQELLDFNAAAISQYINMVEEVLTDIGSPFEFPSYEHTKLEAILHYDYIKARLTRLIRSLAEVRAFLLQPPGNWSQPSTVSPKKPDEHAPRLLTKSEEDFQYLFERAQSLIAICEDGKSTLISNASVQDALRSAAETKLVTRLTKATNRVTFIFLPISFITAVFGMNFQEFGQGDLPLWIWAAVTVPLLLISVLFVEKGDDIRSWSRSLSRKVG</sequence>
<dbReference type="InterPro" id="IPR045863">
    <property type="entry name" value="CorA_TM1_TM2"/>
</dbReference>
<keyword evidence="7" id="KW-1185">Reference proteome</keyword>
<evidence type="ECO:0000256" key="5">
    <source>
        <dbReference type="SAM" id="Phobius"/>
    </source>
</evidence>
<evidence type="ECO:0000313" key="6">
    <source>
        <dbReference type="EMBL" id="ETS83462.1"/>
    </source>
</evidence>
<dbReference type="OMA" id="GMNFAQF"/>
<dbReference type="EMBL" id="KI912111">
    <property type="protein sequence ID" value="ETS83462.1"/>
    <property type="molecule type" value="Genomic_DNA"/>
</dbReference>
<dbReference type="OrthoDB" id="3231000at2759"/>
<name>W3XDG7_PESFW</name>
<evidence type="ECO:0000313" key="7">
    <source>
        <dbReference type="Proteomes" id="UP000030651"/>
    </source>
</evidence>
<dbReference type="KEGG" id="pfy:PFICI_05338"/>
<dbReference type="AlphaFoldDB" id="W3XDG7"/>
<dbReference type="HOGENOM" id="CLU_023638_0_0_1"/>
<dbReference type="GeneID" id="19270351"/>
<dbReference type="InParanoid" id="W3XDG7"/>
<dbReference type="GO" id="GO:0016020">
    <property type="term" value="C:membrane"/>
    <property type="evidence" value="ECO:0007669"/>
    <property type="project" value="UniProtKB-SubCell"/>
</dbReference>